<dbReference type="InterPro" id="IPR013783">
    <property type="entry name" value="Ig-like_fold"/>
</dbReference>
<dbReference type="Proteomes" id="UP001165685">
    <property type="component" value="Unassembled WGS sequence"/>
</dbReference>
<dbReference type="Pfam" id="PF00041">
    <property type="entry name" value="fn3"/>
    <property type="match status" value="1"/>
</dbReference>
<dbReference type="PANTHER" id="PTHR30383:SF5">
    <property type="entry name" value="SGNH HYDROLASE-TYPE ESTERASE DOMAIN-CONTAINING PROTEIN"/>
    <property type="match status" value="1"/>
</dbReference>
<proteinExistence type="predicted"/>
<dbReference type="SUPFAM" id="SSF52266">
    <property type="entry name" value="SGNH hydrolase"/>
    <property type="match status" value="1"/>
</dbReference>
<protein>
    <submittedName>
        <fullName evidence="5">GDSL-type esterase/lipase family protein</fullName>
    </submittedName>
</protein>
<reference evidence="5" key="1">
    <citation type="submission" date="2023-01" db="EMBL/GenBank/DDBJ databases">
        <title>Draft genome sequence of Nocardiopsis sp. LSu2-4 isolated from halophytes.</title>
        <authorList>
            <person name="Duangmal K."/>
            <person name="Chantavorakit T."/>
        </authorList>
    </citation>
    <scope>NUCLEOTIDE SEQUENCE</scope>
    <source>
        <strain evidence="5">LSu2-4</strain>
    </source>
</reference>
<dbReference type="InterPro" id="IPR036514">
    <property type="entry name" value="SGNH_hydro_sf"/>
</dbReference>
<keyword evidence="6" id="KW-1185">Reference proteome</keyword>
<keyword evidence="1" id="KW-0326">Glycosidase</keyword>
<dbReference type="PANTHER" id="PTHR30383">
    <property type="entry name" value="THIOESTERASE 1/PROTEASE 1/LYSOPHOSPHOLIPASE L1"/>
    <property type="match status" value="1"/>
</dbReference>
<dbReference type="InterPro" id="IPR036116">
    <property type="entry name" value="FN3_sf"/>
</dbReference>
<feature type="domain" description="Fibronectin type-III" evidence="4">
    <location>
        <begin position="296"/>
        <end position="390"/>
    </location>
</feature>
<dbReference type="SUPFAM" id="SSF49265">
    <property type="entry name" value="Fibronectin type III"/>
    <property type="match status" value="1"/>
</dbReference>
<dbReference type="EMBL" id="JAQFWP010000010">
    <property type="protein sequence ID" value="MDA2804402.1"/>
    <property type="molecule type" value="Genomic_DNA"/>
</dbReference>
<feature type="region of interest" description="Disordered" evidence="3">
    <location>
        <begin position="34"/>
        <end position="54"/>
    </location>
</feature>
<sequence>MLDLTRPRARGSAVLAALLGLLLVVGCDPGGSVGDAPGGGDPTAGSGDAAPLGDGGRGVRVMAVGDSLTHGGTGDLTWRYRLWNHLSDTDPDLEFVGPRDGVENRATEGEDEHDGYADPDFGTAHDAMWGRTLKDASQEIGGTVAEYDPDVLLVLLGINDLGWLGAEPGRMHGQVRDLLDEARQGDDPPQVLIAGVLPTQRGVDDPSFAAKVGAYNSGLDAIAEEESRPGARVVHVDIADAESYVPDRDTYDGTHPNARGELKIAAAFADALHSGFGYGAPYPRPLPETEFGPREAPEPTAELVPGQGAVLNWDPVPGATTYRVRWKQGGEGTPEGADQVWAKARPLPAHVRTWTLEDVEPGAEYTFQVRADKGWHKGDYSDRVAVSAQA</sequence>
<evidence type="ECO:0000256" key="2">
    <source>
        <dbReference type="ARBA" id="ARBA00023326"/>
    </source>
</evidence>
<evidence type="ECO:0000313" key="5">
    <source>
        <dbReference type="EMBL" id="MDA2804402.1"/>
    </source>
</evidence>
<evidence type="ECO:0000259" key="4">
    <source>
        <dbReference type="PROSITE" id="PS50853"/>
    </source>
</evidence>
<dbReference type="Pfam" id="PF13472">
    <property type="entry name" value="Lipase_GDSL_2"/>
    <property type="match status" value="1"/>
</dbReference>
<dbReference type="PROSITE" id="PS50853">
    <property type="entry name" value="FN3"/>
    <property type="match status" value="1"/>
</dbReference>
<feature type="region of interest" description="Disordered" evidence="3">
    <location>
        <begin position="94"/>
        <end position="116"/>
    </location>
</feature>
<dbReference type="CDD" id="cd00063">
    <property type="entry name" value="FN3"/>
    <property type="match status" value="1"/>
</dbReference>
<keyword evidence="2" id="KW-0119">Carbohydrate metabolism</keyword>
<organism evidence="5 6">
    <name type="scientific">Nocardiopsis suaedae</name>
    <dbReference type="NCBI Taxonomy" id="3018444"/>
    <lineage>
        <taxon>Bacteria</taxon>
        <taxon>Bacillati</taxon>
        <taxon>Actinomycetota</taxon>
        <taxon>Actinomycetes</taxon>
        <taxon>Streptosporangiales</taxon>
        <taxon>Nocardiopsidaceae</taxon>
        <taxon>Nocardiopsis</taxon>
    </lineage>
</organism>
<evidence type="ECO:0000256" key="3">
    <source>
        <dbReference type="SAM" id="MobiDB-lite"/>
    </source>
</evidence>
<name>A0ABT4TJV0_9ACTN</name>
<accession>A0ABT4TJV0</accession>
<evidence type="ECO:0000313" key="6">
    <source>
        <dbReference type="Proteomes" id="UP001165685"/>
    </source>
</evidence>
<gene>
    <name evidence="5" type="ORF">O4U47_07740</name>
</gene>
<dbReference type="InterPro" id="IPR051532">
    <property type="entry name" value="Ester_Hydrolysis_Enzymes"/>
</dbReference>
<dbReference type="InterPro" id="IPR003961">
    <property type="entry name" value="FN3_dom"/>
</dbReference>
<dbReference type="InterPro" id="IPR013830">
    <property type="entry name" value="SGNH_hydro"/>
</dbReference>
<dbReference type="SMART" id="SM00060">
    <property type="entry name" value="FN3"/>
    <property type="match status" value="1"/>
</dbReference>
<keyword evidence="2" id="KW-0624">Polysaccharide degradation</keyword>
<keyword evidence="1" id="KW-0378">Hydrolase</keyword>
<dbReference type="Gene3D" id="3.40.50.1110">
    <property type="entry name" value="SGNH hydrolase"/>
    <property type="match status" value="1"/>
</dbReference>
<dbReference type="Gene3D" id="2.60.40.10">
    <property type="entry name" value="Immunoglobulins"/>
    <property type="match status" value="1"/>
</dbReference>
<comment type="caution">
    <text evidence="5">The sequence shown here is derived from an EMBL/GenBank/DDBJ whole genome shotgun (WGS) entry which is preliminary data.</text>
</comment>
<evidence type="ECO:0000256" key="1">
    <source>
        <dbReference type="ARBA" id="ARBA00023295"/>
    </source>
</evidence>
<dbReference type="PROSITE" id="PS51257">
    <property type="entry name" value="PROKAR_LIPOPROTEIN"/>
    <property type="match status" value="1"/>
</dbReference>
<dbReference type="RefSeq" id="WP_270676937.1">
    <property type="nucleotide sequence ID" value="NZ_JAQFWP010000010.1"/>
</dbReference>